<evidence type="ECO:0000256" key="4">
    <source>
        <dbReference type="ARBA" id="ARBA00022771"/>
    </source>
</evidence>
<dbReference type="Proteomes" id="UP000027238">
    <property type="component" value="Unassembled WGS sequence"/>
</dbReference>
<dbReference type="Gene3D" id="3.30.160.60">
    <property type="entry name" value="Classic Zinc Finger"/>
    <property type="match status" value="2"/>
</dbReference>
<keyword evidence="4 7" id="KW-0863">Zinc-finger</keyword>
<sequence>MTMTLDSQQRFGPLNTFDHMPSYAHSSASPQFSNPWANTSSPQAPQGLYAGHGLGSGLGLERSHTARTSTSSNASSLGSYGQIPVTAASAGSLPMADPLPRTDLLTVPQDILSINRMAATSAPAYGDAPYATAASPVNGSYTASPTPYETMGYAPAPMRSTFALAPEPEHSRRFSHSSVPSTSLVDISDPNVLARPHRNSMIDFNNRGLHHHDERRSFADALDASHGMLAMSQETPRNIYGARSDRGSGDSYGFPSTHSTSSSVSSTSGFGNYYGADSVSDYSTAGSDIESVTSRTLPRPHGLMAPQIPPAPQSMMGQFSSKVSSSTQKKHKCKVCDKRFTRPSSLQTHMYSHTGEKRTLPPLRNKTGFVLFFVAKMLIFAAFACEVEGCGRHFSVVSNLRRHKKVHKGDARSEAGSEDHHSD</sequence>
<feature type="compositionally biased region" description="Low complexity" evidence="8">
    <location>
        <begin position="256"/>
        <end position="267"/>
    </location>
</feature>
<keyword evidence="5" id="KW-0862">Zinc</keyword>
<gene>
    <name evidence="10" type="ORF">CSUB01_01878</name>
</gene>
<dbReference type="Pfam" id="PF00096">
    <property type="entry name" value="zf-C2H2"/>
    <property type="match status" value="2"/>
</dbReference>
<dbReference type="FunFam" id="3.30.160.60:FF:001102">
    <property type="entry name" value="Transcription factor IIIA"/>
    <property type="match status" value="1"/>
</dbReference>
<dbReference type="eggNOG" id="KOG1721">
    <property type="taxonomic scope" value="Eukaryota"/>
</dbReference>
<dbReference type="OrthoDB" id="6077919at2759"/>
<feature type="region of interest" description="Disordered" evidence="8">
    <location>
        <begin position="403"/>
        <end position="423"/>
    </location>
</feature>
<accession>A0A066XDY3</accession>
<feature type="compositionally biased region" description="Polar residues" evidence="8">
    <location>
        <begin position="1"/>
        <end position="10"/>
    </location>
</feature>
<dbReference type="PANTHER" id="PTHR14003:SF23">
    <property type="entry name" value="ZINC FINGER PROTEIN 143"/>
    <property type="match status" value="1"/>
</dbReference>
<reference evidence="11" key="1">
    <citation type="journal article" date="2014" name="Genome Announc.">
        <title>Draft genome sequence of Colletotrichum sublineola, a destructive pathogen of cultivated sorghum.</title>
        <authorList>
            <person name="Baroncelli R."/>
            <person name="Sanz-Martin J.M."/>
            <person name="Rech G.E."/>
            <person name="Sukno S.A."/>
            <person name="Thon M.R."/>
        </authorList>
    </citation>
    <scope>NUCLEOTIDE SEQUENCE [LARGE SCALE GENOMIC DNA]</scope>
    <source>
        <strain evidence="11">TX430BB</strain>
    </source>
</reference>
<dbReference type="FunFam" id="3.30.160.60:FF:000793">
    <property type="entry name" value="C2H2 finger domain protein FlbC"/>
    <property type="match status" value="1"/>
</dbReference>
<dbReference type="AlphaFoldDB" id="A0A066XDY3"/>
<dbReference type="GO" id="GO:0005634">
    <property type="term" value="C:nucleus"/>
    <property type="evidence" value="ECO:0007669"/>
    <property type="project" value="UniProtKB-SubCell"/>
</dbReference>
<evidence type="ECO:0000256" key="7">
    <source>
        <dbReference type="PROSITE-ProRule" id="PRU00042"/>
    </source>
</evidence>
<dbReference type="GO" id="GO:0000785">
    <property type="term" value="C:chromatin"/>
    <property type="evidence" value="ECO:0007669"/>
    <property type="project" value="TreeGrafter"/>
</dbReference>
<dbReference type="HOGENOM" id="CLU_036835_0_0_1"/>
<keyword evidence="6" id="KW-0539">Nucleus</keyword>
<dbReference type="GO" id="GO:0000981">
    <property type="term" value="F:DNA-binding transcription factor activity, RNA polymerase II-specific"/>
    <property type="evidence" value="ECO:0007669"/>
    <property type="project" value="TreeGrafter"/>
</dbReference>
<feature type="region of interest" description="Disordered" evidence="8">
    <location>
        <begin position="239"/>
        <end position="267"/>
    </location>
</feature>
<dbReference type="PROSITE" id="PS50157">
    <property type="entry name" value="ZINC_FINGER_C2H2_2"/>
    <property type="match status" value="2"/>
</dbReference>
<evidence type="ECO:0000256" key="8">
    <source>
        <dbReference type="SAM" id="MobiDB-lite"/>
    </source>
</evidence>
<dbReference type="STRING" id="1173701.A0A066XDY3"/>
<dbReference type="GO" id="GO:0008270">
    <property type="term" value="F:zinc ion binding"/>
    <property type="evidence" value="ECO:0007669"/>
    <property type="project" value="UniProtKB-KW"/>
</dbReference>
<organism evidence="10 11">
    <name type="scientific">Colletotrichum sublineola</name>
    <name type="common">Sorghum anthracnose fungus</name>
    <dbReference type="NCBI Taxonomy" id="1173701"/>
    <lineage>
        <taxon>Eukaryota</taxon>
        <taxon>Fungi</taxon>
        <taxon>Dikarya</taxon>
        <taxon>Ascomycota</taxon>
        <taxon>Pezizomycotina</taxon>
        <taxon>Sordariomycetes</taxon>
        <taxon>Hypocreomycetidae</taxon>
        <taxon>Glomerellales</taxon>
        <taxon>Glomerellaceae</taxon>
        <taxon>Colletotrichum</taxon>
        <taxon>Colletotrichum graminicola species complex</taxon>
    </lineage>
</organism>
<feature type="compositionally biased region" description="Polar residues" evidence="8">
    <location>
        <begin position="24"/>
        <end position="44"/>
    </location>
</feature>
<protein>
    <recommendedName>
        <fullName evidence="9">C2H2-type domain-containing protein</fullName>
    </recommendedName>
</protein>
<dbReference type="SMART" id="SM00355">
    <property type="entry name" value="ZnF_C2H2"/>
    <property type="match status" value="2"/>
</dbReference>
<feature type="domain" description="C2H2-type" evidence="9">
    <location>
        <begin position="331"/>
        <end position="358"/>
    </location>
</feature>
<proteinExistence type="predicted"/>
<comment type="caution">
    <text evidence="10">The sequence shown here is derived from an EMBL/GenBank/DDBJ whole genome shotgun (WGS) entry which is preliminary data.</text>
</comment>
<dbReference type="PANTHER" id="PTHR14003">
    <property type="entry name" value="TRANSCRIPTIONAL REPRESSOR PROTEIN YY"/>
    <property type="match status" value="1"/>
</dbReference>
<dbReference type="OMA" id="PMRSTFA"/>
<comment type="subcellular location">
    <subcellularLocation>
        <location evidence="1">Nucleus</location>
    </subcellularLocation>
</comment>
<dbReference type="GO" id="GO:0005667">
    <property type="term" value="C:transcription regulator complex"/>
    <property type="evidence" value="ECO:0007669"/>
    <property type="project" value="TreeGrafter"/>
</dbReference>
<dbReference type="InterPro" id="IPR013087">
    <property type="entry name" value="Znf_C2H2_type"/>
</dbReference>
<evidence type="ECO:0000256" key="5">
    <source>
        <dbReference type="ARBA" id="ARBA00022833"/>
    </source>
</evidence>
<keyword evidence="3" id="KW-0677">Repeat</keyword>
<evidence type="ECO:0000256" key="3">
    <source>
        <dbReference type="ARBA" id="ARBA00022737"/>
    </source>
</evidence>
<dbReference type="GO" id="GO:0000978">
    <property type="term" value="F:RNA polymerase II cis-regulatory region sequence-specific DNA binding"/>
    <property type="evidence" value="ECO:0007669"/>
    <property type="project" value="TreeGrafter"/>
</dbReference>
<keyword evidence="2" id="KW-0479">Metal-binding</keyword>
<feature type="compositionally biased region" description="Low complexity" evidence="8">
    <location>
        <begin position="66"/>
        <end position="76"/>
    </location>
</feature>
<evidence type="ECO:0000256" key="6">
    <source>
        <dbReference type="ARBA" id="ARBA00023242"/>
    </source>
</evidence>
<evidence type="ECO:0000256" key="1">
    <source>
        <dbReference type="ARBA" id="ARBA00004123"/>
    </source>
</evidence>
<evidence type="ECO:0000259" key="9">
    <source>
        <dbReference type="PROSITE" id="PS50157"/>
    </source>
</evidence>
<evidence type="ECO:0000313" key="10">
    <source>
        <dbReference type="EMBL" id="KDN65864.1"/>
    </source>
</evidence>
<dbReference type="EMBL" id="JMSE01000981">
    <property type="protein sequence ID" value="KDN65864.1"/>
    <property type="molecule type" value="Genomic_DNA"/>
</dbReference>
<feature type="region of interest" description="Disordered" evidence="8">
    <location>
        <begin position="1"/>
        <end position="79"/>
    </location>
</feature>
<dbReference type="SUPFAM" id="SSF57667">
    <property type="entry name" value="beta-beta-alpha zinc fingers"/>
    <property type="match status" value="2"/>
</dbReference>
<name>A0A066XDY3_COLSU</name>
<keyword evidence="11" id="KW-1185">Reference proteome</keyword>
<evidence type="ECO:0000313" key="11">
    <source>
        <dbReference type="Proteomes" id="UP000027238"/>
    </source>
</evidence>
<evidence type="ECO:0000256" key="2">
    <source>
        <dbReference type="ARBA" id="ARBA00022723"/>
    </source>
</evidence>
<dbReference type="PROSITE" id="PS00028">
    <property type="entry name" value="ZINC_FINGER_C2H2_1"/>
    <property type="match status" value="2"/>
</dbReference>
<feature type="compositionally biased region" description="Basic and acidic residues" evidence="8">
    <location>
        <begin position="408"/>
        <end position="423"/>
    </location>
</feature>
<feature type="domain" description="C2H2-type" evidence="9">
    <location>
        <begin position="383"/>
        <end position="412"/>
    </location>
</feature>
<dbReference type="InterPro" id="IPR036236">
    <property type="entry name" value="Znf_C2H2_sf"/>
</dbReference>